<evidence type="ECO:0000256" key="2">
    <source>
        <dbReference type="ARBA" id="ARBA00022538"/>
    </source>
</evidence>
<sequence length="470" mass="51094">MKVIIVGAGTLGLQIARELAAENRDVVVLERNPDIAKGIANELDCLVTVGNGENLDDLGEIGLEDADWFIALTGSDNANIVACGLVAETFSRPKTIARVRSPYFISLQSRKRRLLGVDYILNPEAETAQAVARIIFRGMSSEIIDVKEAGIQLRKLRASEDGRFPGKSLSEVRSSVGRDFMVPAVIREGELHIPSGNHIFESNDIVFLLGEPKELDRLFGYSNRAGLKLRRMLQFGAGALGRQVLRELGVPVLGKGYSRKKVKDKAPNALSLLGNPSIKVIDDDKDVAKQVANEFPDIDVVCRDLSDELLIEEEGVGRADIVLCLTESQSLNLVTALTAKQSGAARALAVVYNDLYMRLEGLVDIDTLVSQKSVVAGTILDIVRRANIRRLHSFAEGRFELVELSIGDEYAKAGSPIVDLGFPRGILVAFVIHEGRTIIPTGDTVIHVKDIVGLVLPKGQISRLETLFGA</sequence>
<dbReference type="SUPFAM" id="SSF51735">
    <property type="entry name" value="NAD(P)-binding Rossmann-fold domains"/>
    <property type="match status" value="2"/>
</dbReference>
<dbReference type="Gene3D" id="3.30.70.1450">
    <property type="entry name" value="Regulator of K+ conductance, C-terminal domain"/>
    <property type="match status" value="2"/>
</dbReference>
<dbReference type="InterPro" id="IPR006037">
    <property type="entry name" value="RCK_C"/>
</dbReference>
<dbReference type="PANTHER" id="PTHR43833:SF5">
    <property type="entry name" value="TRK SYSTEM POTASSIUM UPTAKE PROTEIN TRKA"/>
    <property type="match status" value="1"/>
</dbReference>
<dbReference type="GO" id="GO:0005886">
    <property type="term" value="C:plasma membrane"/>
    <property type="evidence" value="ECO:0007669"/>
    <property type="project" value="InterPro"/>
</dbReference>
<organism evidence="8">
    <name type="scientific">bioreactor metagenome</name>
    <dbReference type="NCBI Taxonomy" id="1076179"/>
    <lineage>
        <taxon>unclassified sequences</taxon>
        <taxon>metagenomes</taxon>
        <taxon>ecological metagenomes</taxon>
    </lineage>
</organism>
<comment type="caution">
    <text evidence="8">The sequence shown here is derived from an EMBL/GenBank/DDBJ whole genome shotgun (WGS) entry which is preliminary data.</text>
</comment>
<feature type="domain" description="RCK N-terminal" evidence="6">
    <location>
        <begin position="1"/>
        <end position="121"/>
    </location>
</feature>
<evidence type="ECO:0000256" key="4">
    <source>
        <dbReference type="ARBA" id="ARBA00023027"/>
    </source>
</evidence>
<dbReference type="InterPro" id="IPR050721">
    <property type="entry name" value="Trk_Ktr_HKT_K-transport"/>
</dbReference>
<feature type="domain" description="RCK C-terminal" evidence="7">
    <location>
        <begin position="389"/>
        <end position="470"/>
    </location>
</feature>
<dbReference type="PROSITE" id="PS51201">
    <property type="entry name" value="RCK_N"/>
    <property type="match status" value="1"/>
</dbReference>
<evidence type="ECO:0000256" key="1">
    <source>
        <dbReference type="ARBA" id="ARBA00022448"/>
    </source>
</evidence>
<dbReference type="PANTHER" id="PTHR43833">
    <property type="entry name" value="POTASSIUM CHANNEL PROTEIN 2-RELATED-RELATED"/>
    <property type="match status" value="1"/>
</dbReference>
<dbReference type="InterPro" id="IPR036721">
    <property type="entry name" value="RCK_C_sf"/>
</dbReference>
<name>A0A644VSU6_9ZZZZ</name>
<evidence type="ECO:0000256" key="5">
    <source>
        <dbReference type="ARBA" id="ARBA00023065"/>
    </source>
</evidence>
<keyword evidence="5" id="KW-0406">Ion transport</keyword>
<evidence type="ECO:0000259" key="7">
    <source>
        <dbReference type="PROSITE" id="PS51202"/>
    </source>
</evidence>
<dbReference type="InterPro" id="IPR036291">
    <property type="entry name" value="NAD(P)-bd_dom_sf"/>
</dbReference>
<keyword evidence="2" id="KW-0633">Potassium transport</keyword>
<dbReference type="InterPro" id="IPR006036">
    <property type="entry name" value="K_uptake_TrkA"/>
</dbReference>
<keyword evidence="3" id="KW-0630">Potassium</keyword>
<dbReference type="PRINTS" id="PR00335">
    <property type="entry name" value="KUPTAKETRKA"/>
</dbReference>
<dbReference type="GO" id="GO:0015079">
    <property type="term" value="F:potassium ion transmembrane transporter activity"/>
    <property type="evidence" value="ECO:0007669"/>
    <property type="project" value="InterPro"/>
</dbReference>
<evidence type="ECO:0000256" key="3">
    <source>
        <dbReference type="ARBA" id="ARBA00022958"/>
    </source>
</evidence>
<evidence type="ECO:0000259" key="6">
    <source>
        <dbReference type="PROSITE" id="PS51201"/>
    </source>
</evidence>
<keyword evidence="4" id="KW-0520">NAD</keyword>
<dbReference type="AlphaFoldDB" id="A0A644VSU6"/>
<gene>
    <name evidence="8" type="primary">trkA_14</name>
    <name evidence="8" type="ORF">SDC9_40559</name>
</gene>
<feature type="domain" description="RCK C-terminal" evidence="7">
    <location>
        <begin position="141"/>
        <end position="224"/>
    </location>
</feature>
<proteinExistence type="predicted"/>
<dbReference type="PROSITE" id="PS51202">
    <property type="entry name" value="RCK_C"/>
    <property type="match status" value="2"/>
</dbReference>
<dbReference type="Pfam" id="PF02254">
    <property type="entry name" value="TrkA_N"/>
    <property type="match status" value="2"/>
</dbReference>
<dbReference type="Gene3D" id="3.40.50.720">
    <property type="entry name" value="NAD(P)-binding Rossmann-like Domain"/>
    <property type="match status" value="2"/>
</dbReference>
<protein>
    <submittedName>
        <fullName evidence="8">Trk system potassium uptake protein TrkA</fullName>
    </submittedName>
</protein>
<dbReference type="InterPro" id="IPR003148">
    <property type="entry name" value="RCK_N"/>
</dbReference>
<dbReference type="SUPFAM" id="SSF116726">
    <property type="entry name" value="TrkA C-terminal domain-like"/>
    <property type="match status" value="2"/>
</dbReference>
<keyword evidence="1" id="KW-0813">Transport</keyword>
<dbReference type="Pfam" id="PF02080">
    <property type="entry name" value="TrkA_C"/>
    <property type="match status" value="2"/>
</dbReference>
<reference evidence="8" key="1">
    <citation type="submission" date="2019-08" db="EMBL/GenBank/DDBJ databases">
        <authorList>
            <person name="Kucharzyk K."/>
            <person name="Murdoch R.W."/>
            <person name="Higgins S."/>
            <person name="Loffler F."/>
        </authorList>
    </citation>
    <scope>NUCLEOTIDE SEQUENCE</scope>
</reference>
<evidence type="ECO:0000313" key="8">
    <source>
        <dbReference type="EMBL" id="MPL94406.1"/>
    </source>
</evidence>
<dbReference type="EMBL" id="VSSQ01000426">
    <property type="protein sequence ID" value="MPL94406.1"/>
    <property type="molecule type" value="Genomic_DNA"/>
</dbReference>
<accession>A0A644VSU6</accession>